<comment type="subcellular location">
    <subcellularLocation>
        <location evidence="7">Cytoplasm</location>
    </subcellularLocation>
</comment>
<feature type="binding site" evidence="7 8">
    <location>
        <position position="24"/>
    </location>
    <ligand>
        <name>S-adenosyl-L-methionine</name>
        <dbReference type="ChEBI" id="CHEBI:59789"/>
    </ligand>
</feature>
<dbReference type="PANTHER" id="PTHR11727">
    <property type="entry name" value="DIMETHYLADENOSINE TRANSFERASE"/>
    <property type="match status" value="1"/>
</dbReference>
<gene>
    <name evidence="7 10" type="primary">rsmA</name>
    <name evidence="7" type="synonym">ksgA</name>
    <name evidence="10" type="ORF">ENS29_03785</name>
</gene>
<dbReference type="InterPro" id="IPR001737">
    <property type="entry name" value="KsgA/Erm"/>
</dbReference>
<dbReference type="GO" id="GO:0052908">
    <property type="term" value="F:16S rRNA (adenine(1518)-N(6)/adenine(1519)-N(6))-dimethyltransferase activity"/>
    <property type="evidence" value="ECO:0007669"/>
    <property type="project" value="UniProtKB-EC"/>
</dbReference>
<reference evidence="10" key="1">
    <citation type="journal article" date="2020" name="mSystems">
        <title>Genome- and Community-Level Interaction Insights into Carbon Utilization and Element Cycling Functions of Hydrothermarchaeota in Hydrothermal Sediment.</title>
        <authorList>
            <person name="Zhou Z."/>
            <person name="Liu Y."/>
            <person name="Xu W."/>
            <person name="Pan J."/>
            <person name="Luo Z.H."/>
            <person name="Li M."/>
        </authorList>
    </citation>
    <scope>NUCLEOTIDE SEQUENCE [LARGE SCALE GENOMIC DNA]</scope>
    <source>
        <strain evidence="10">SpSt-477</strain>
    </source>
</reference>
<evidence type="ECO:0000256" key="5">
    <source>
        <dbReference type="ARBA" id="ARBA00022691"/>
    </source>
</evidence>
<dbReference type="Gene3D" id="1.10.8.100">
    <property type="entry name" value="Ribosomal RNA adenine dimethylase-like, domain 2"/>
    <property type="match status" value="1"/>
</dbReference>
<evidence type="ECO:0000256" key="4">
    <source>
        <dbReference type="ARBA" id="ARBA00022679"/>
    </source>
</evidence>
<sequence>MISPQTWLRTEGLQANKALGQNFLKHPTVARSIVEKSGIGSDDIVVEIGPGLGSLTFPLAEAARRVVAVEKDAGIAAALARRLAESGVSNVILHTADILRCDWEEIIDEATHGEGSNQVVIFGNLPYNISSPIVVRLVEHRSRIDRAVLMFQKELADRLRAKPGGREYGRLTVLLAFCATVTPILSVSADSFYPRPKVDSEVVDIRFPKPEPYPVSDEAALVRVVRAAFGNRRKTLKNSLTAGLPGWDGKWIEALLFRTGIDPLRRAETLDIMEFIRLSEAVSEKTSEIQR</sequence>
<dbReference type="Pfam" id="PF00398">
    <property type="entry name" value="RrnaAD"/>
    <property type="match status" value="1"/>
</dbReference>
<keyword evidence="1 7" id="KW-0963">Cytoplasm</keyword>
<comment type="catalytic activity">
    <reaction evidence="7">
        <text>adenosine(1518)/adenosine(1519) in 16S rRNA + 4 S-adenosyl-L-methionine = N(6)-dimethyladenosine(1518)/N(6)-dimethyladenosine(1519) in 16S rRNA + 4 S-adenosyl-L-homocysteine + 4 H(+)</text>
        <dbReference type="Rhea" id="RHEA:19609"/>
        <dbReference type="Rhea" id="RHEA-COMP:10232"/>
        <dbReference type="Rhea" id="RHEA-COMP:10233"/>
        <dbReference type="ChEBI" id="CHEBI:15378"/>
        <dbReference type="ChEBI" id="CHEBI:57856"/>
        <dbReference type="ChEBI" id="CHEBI:59789"/>
        <dbReference type="ChEBI" id="CHEBI:74411"/>
        <dbReference type="ChEBI" id="CHEBI:74493"/>
        <dbReference type="EC" id="2.1.1.182"/>
    </reaction>
</comment>
<evidence type="ECO:0000256" key="1">
    <source>
        <dbReference type="ARBA" id="ARBA00022490"/>
    </source>
</evidence>
<proteinExistence type="inferred from homology"/>
<feature type="domain" description="Ribosomal RNA adenine methylase transferase N-terminal" evidence="9">
    <location>
        <begin position="29"/>
        <end position="209"/>
    </location>
</feature>
<evidence type="ECO:0000256" key="8">
    <source>
        <dbReference type="PROSITE-ProRule" id="PRU01026"/>
    </source>
</evidence>
<evidence type="ECO:0000256" key="7">
    <source>
        <dbReference type="HAMAP-Rule" id="MF_00607"/>
    </source>
</evidence>
<evidence type="ECO:0000256" key="3">
    <source>
        <dbReference type="ARBA" id="ARBA00022603"/>
    </source>
</evidence>
<keyword evidence="5 7" id="KW-0949">S-adenosyl-L-methionine</keyword>
<dbReference type="NCBIfam" id="TIGR00755">
    <property type="entry name" value="ksgA"/>
    <property type="match status" value="1"/>
</dbReference>
<dbReference type="SMART" id="SM00650">
    <property type="entry name" value="rADc"/>
    <property type="match status" value="1"/>
</dbReference>
<keyword evidence="2 7" id="KW-0698">rRNA processing</keyword>
<evidence type="ECO:0000256" key="2">
    <source>
        <dbReference type="ARBA" id="ARBA00022552"/>
    </source>
</evidence>
<feature type="binding site" evidence="7 8">
    <location>
        <position position="124"/>
    </location>
    <ligand>
        <name>S-adenosyl-L-methionine</name>
        <dbReference type="ChEBI" id="CHEBI:59789"/>
    </ligand>
</feature>
<comment type="function">
    <text evidence="7">Specifically dimethylates two adjacent adenosines (A1518 and A1519) in the loop of a conserved hairpin near the 3'-end of 16S rRNA in the 30S particle. May play a critical role in biogenesis of 30S subunits.</text>
</comment>
<keyword evidence="6 7" id="KW-0694">RNA-binding</keyword>
<dbReference type="EMBL" id="DSUH01000080">
    <property type="protein sequence ID" value="HGU31961.1"/>
    <property type="molecule type" value="Genomic_DNA"/>
</dbReference>
<dbReference type="PROSITE" id="PS01131">
    <property type="entry name" value="RRNA_A_DIMETH"/>
    <property type="match status" value="1"/>
</dbReference>
<dbReference type="InterPro" id="IPR020598">
    <property type="entry name" value="rRNA_Ade_methylase_Trfase_N"/>
</dbReference>
<evidence type="ECO:0000313" key="10">
    <source>
        <dbReference type="EMBL" id="HGU31961.1"/>
    </source>
</evidence>
<feature type="binding site" evidence="7 8">
    <location>
        <position position="97"/>
    </location>
    <ligand>
        <name>S-adenosyl-L-methionine</name>
        <dbReference type="ChEBI" id="CHEBI:59789"/>
    </ligand>
</feature>
<dbReference type="CDD" id="cd02440">
    <property type="entry name" value="AdoMet_MTases"/>
    <property type="match status" value="1"/>
</dbReference>
<dbReference type="InterPro" id="IPR011530">
    <property type="entry name" value="rRNA_adenine_dimethylase"/>
</dbReference>
<accession>A0A7C4MM84</accession>
<dbReference type="InterPro" id="IPR029063">
    <property type="entry name" value="SAM-dependent_MTases_sf"/>
</dbReference>
<feature type="binding site" evidence="7 8">
    <location>
        <position position="49"/>
    </location>
    <ligand>
        <name>S-adenosyl-L-methionine</name>
        <dbReference type="ChEBI" id="CHEBI:59789"/>
    </ligand>
</feature>
<dbReference type="SUPFAM" id="SSF53335">
    <property type="entry name" value="S-adenosyl-L-methionine-dependent methyltransferases"/>
    <property type="match status" value="1"/>
</dbReference>
<dbReference type="InterPro" id="IPR023165">
    <property type="entry name" value="rRNA_Ade_diMease-like_C"/>
</dbReference>
<dbReference type="PANTHER" id="PTHR11727:SF7">
    <property type="entry name" value="DIMETHYLADENOSINE TRANSFERASE-RELATED"/>
    <property type="match status" value="1"/>
</dbReference>
<dbReference type="HAMAP" id="MF_00607">
    <property type="entry name" value="16SrRNA_methyltr_A"/>
    <property type="match status" value="1"/>
</dbReference>
<dbReference type="Gene3D" id="3.40.50.150">
    <property type="entry name" value="Vaccinia Virus protein VP39"/>
    <property type="match status" value="1"/>
</dbReference>
<feature type="binding site" evidence="7 8">
    <location>
        <position position="70"/>
    </location>
    <ligand>
        <name>S-adenosyl-L-methionine</name>
        <dbReference type="ChEBI" id="CHEBI:59789"/>
    </ligand>
</feature>
<dbReference type="PROSITE" id="PS51689">
    <property type="entry name" value="SAM_RNA_A_N6_MT"/>
    <property type="match status" value="1"/>
</dbReference>
<keyword evidence="3 7" id="KW-0489">Methyltransferase</keyword>
<dbReference type="AlphaFoldDB" id="A0A7C4MM84"/>
<dbReference type="GO" id="GO:0005829">
    <property type="term" value="C:cytosol"/>
    <property type="evidence" value="ECO:0007669"/>
    <property type="project" value="TreeGrafter"/>
</dbReference>
<dbReference type="EC" id="2.1.1.182" evidence="7"/>
<comment type="caution">
    <text evidence="10">The sequence shown here is derived from an EMBL/GenBank/DDBJ whole genome shotgun (WGS) entry which is preliminary data.</text>
</comment>
<organism evidence="10">
    <name type="scientific">Desulfatirhabdium butyrativorans</name>
    <dbReference type="NCBI Taxonomy" id="340467"/>
    <lineage>
        <taxon>Bacteria</taxon>
        <taxon>Pseudomonadati</taxon>
        <taxon>Thermodesulfobacteriota</taxon>
        <taxon>Desulfobacteria</taxon>
        <taxon>Desulfobacterales</taxon>
        <taxon>Desulfatirhabdiaceae</taxon>
        <taxon>Desulfatirhabdium</taxon>
    </lineage>
</organism>
<comment type="similarity">
    <text evidence="7">Belongs to the class I-like SAM-binding methyltransferase superfamily. rRNA adenine N(6)-methyltransferase family. RsmA subfamily.</text>
</comment>
<feature type="binding site" evidence="7 8">
    <location>
        <position position="22"/>
    </location>
    <ligand>
        <name>S-adenosyl-L-methionine</name>
        <dbReference type="ChEBI" id="CHEBI:59789"/>
    </ligand>
</feature>
<dbReference type="InterPro" id="IPR020596">
    <property type="entry name" value="rRNA_Ade_Mease_Trfase_CS"/>
</dbReference>
<name>A0A7C4MM84_9BACT</name>
<evidence type="ECO:0000259" key="9">
    <source>
        <dbReference type="SMART" id="SM00650"/>
    </source>
</evidence>
<dbReference type="GO" id="GO:0003723">
    <property type="term" value="F:RNA binding"/>
    <property type="evidence" value="ECO:0007669"/>
    <property type="project" value="UniProtKB-UniRule"/>
</dbReference>
<evidence type="ECO:0000256" key="6">
    <source>
        <dbReference type="ARBA" id="ARBA00022884"/>
    </source>
</evidence>
<protein>
    <recommendedName>
        <fullName evidence="7">Ribosomal RNA small subunit methyltransferase A</fullName>
        <ecNumber evidence="7">2.1.1.182</ecNumber>
    </recommendedName>
    <alternativeName>
        <fullName evidence="7">16S rRNA (adenine(1518)-N(6)/adenine(1519)-N(6))-dimethyltransferase</fullName>
    </alternativeName>
    <alternativeName>
        <fullName evidence="7">16S rRNA dimethyladenosine transferase</fullName>
    </alternativeName>
    <alternativeName>
        <fullName evidence="7">16S rRNA dimethylase</fullName>
    </alternativeName>
    <alternativeName>
        <fullName evidence="7">S-adenosylmethionine-6-N', N'-adenosyl(rRNA) dimethyltransferase</fullName>
    </alternativeName>
</protein>
<keyword evidence="4 7" id="KW-0808">Transferase</keyword>